<proteinExistence type="predicted"/>
<name>A0AAD1U785_EUPCR</name>
<sequence>MESVFKLGNPQHEDAKVYSNDIVDGIYSELRNTYNSLHQTKNKKIFNLLRKGKFMKNIISLPPSIKVSPKRASEHNEERIFKTDIKKSASPIPQKPKKKPIQLKIRRKILPLNAVQAKVGKKRGRTRSGVQRVSKVCNSKTRMHTIDRQKLADINLTNIAKGNRKDRKKENYSDHLEVKFTSFFGNQRGAKSLDRWSKPKPKRLNISVDAQYCNTKRLSGLKLAFEKSDPKLKSLRKKTKSNKQKIYSIIRNCQEIEGNGKKVIRNIDDEQSITNIYNQGFNKTCQILQEVDFAEGKVMELLYQKRQEDINEDIDLADQIAKEYRTGQWK</sequence>
<dbReference type="AlphaFoldDB" id="A0AAD1U785"/>
<gene>
    <name evidence="1" type="ORF">ECRASSUSDP1_LOCUS4888</name>
</gene>
<organism evidence="1 2">
    <name type="scientific">Euplotes crassus</name>
    <dbReference type="NCBI Taxonomy" id="5936"/>
    <lineage>
        <taxon>Eukaryota</taxon>
        <taxon>Sar</taxon>
        <taxon>Alveolata</taxon>
        <taxon>Ciliophora</taxon>
        <taxon>Intramacronucleata</taxon>
        <taxon>Spirotrichea</taxon>
        <taxon>Hypotrichia</taxon>
        <taxon>Euplotida</taxon>
        <taxon>Euplotidae</taxon>
        <taxon>Moneuplotes</taxon>
    </lineage>
</organism>
<comment type="caution">
    <text evidence="1">The sequence shown here is derived from an EMBL/GenBank/DDBJ whole genome shotgun (WGS) entry which is preliminary data.</text>
</comment>
<keyword evidence="2" id="KW-1185">Reference proteome</keyword>
<accession>A0AAD1U785</accession>
<dbReference type="EMBL" id="CAMPGE010004704">
    <property type="protein sequence ID" value="CAI2363552.1"/>
    <property type="molecule type" value="Genomic_DNA"/>
</dbReference>
<evidence type="ECO:0000313" key="1">
    <source>
        <dbReference type="EMBL" id="CAI2363552.1"/>
    </source>
</evidence>
<reference evidence="1" key="1">
    <citation type="submission" date="2023-07" db="EMBL/GenBank/DDBJ databases">
        <authorList>
            <consortium name="AG Swart"/>
            <person name="Singh M."/>
            <person name="Singh A."/>
            <person name="Seah K."/>
            <person name="Emmerich C."/>
        </authorList>
    </citation>
    <scope>NUCLEOTIDE SEQUENCE</scope>
    <source>
        <strain evidence="1">DP1</strain>
    </source>
</reference>
<protein>
    <submittedName>
        <fullName evidence="1">Uncharacterized protein</fullName>
    </submittedName>
</protein>
<dbReference type="Proteomes" id="UP001295684">
    <property type="component" value="Unassembled WGS sequence"/>
</dbReference>
<evidence type="ECO:0000313" key="2">
    <source>
        <dbReference type="Proteomes" id="UP001295684"/>
    </source>
</evidence>